<sequence length="60" mass="7174">MISNLSTTKVPFPKILEDNQKRDDSFNVNFPLLELIDKIPKYAKYLKEIMKRHKKMKKAH</sequence>
<name>A0A5B6WFU1_9ROSI</name>
<evidence type="ECO:0000313" key="1">
    <source>
        <dbReference type="EMBL" id="KAA3480038.1"/>
    </source>
</evidence>
<comment type="caution">
    <text evidence="1">The sequence shown here is derived from an EMBL/GenBank/DDBJ whole genome shotgun (WGS) entry which is preliminary data.</text>
</comment>
<organism evidence="1 2">
    <name type="scientific">Gossypium australe</name>
    <dbReference type="NCBI Taxonomy" id="47621"/>
    <lineage>
        <taxon>Eukaryota</taxon>
        <taxon>Viridiplantae</taxon>
        <taxon>Streptophyta</taxon>
        <taxon>Embryophyta</taxon>
        <taxon>Tracheophyta</taxon>
        <taxon>Spermatophyta</taxon>
        <taxon>Magnoliopsida</taxon>
        <taxon>eudicotyledons</taxon>
        <taxon>Gunneridae</taxon>
        <taxon>Pentapetalae</taxon>
        <taxon>rosids</taxon>
        <taxon>malvids</taxon>
        <taxon>Malvales</taxon>
        <taxon>Malvaceae</taxon>
        <taxon>Malvoideae</taxon>
        <taxon>Gossypium</taxon>
    </lineage>
</organism>
<dbReference type="EMBL" id="SMMG02000003">
    <property type="protein sequence ID" value="KAA3480038.1"/>
    <property type="molecule type" value="Genomic_DNA"/>
</dbReference>
<reference evidence="2" key="1">
    <citation type="journal article" date="2019" name="Plant Biotechnol. J.">
        <title>Genome sequencing of the Australian wild diploid species Gossypium australe highlights disease resistance and delayed gland morphogenesis.</title>
        <authorList>
            <person name="Cai Y."/>
            <person name="Cai X."/>
            <person name="Wang Q."/>
            <person name="Wang P."/>
            <person name="Zhang Y."/>
            <person name="Cai C."/>
            <person name="Xu Y."/>
            <person name="Wang K."/>
            <person name="Zhou Z."/>
            <person name="Wang C."/>
            <person name="Geng S."/>
            <person name="Li B."/>
            <person name="Dong Q."/>
            <person name="Hou Y."/>
            <person name="Wang H."/>
            <person name="Ai P."/>
            <person name="Liu Z."/>
            <person name="Yi F."/>
            <person name="Sun M."/>
            <person name="An G."/>
            <person name="Cheng J."/>
            <person name="Zhang Y."/>
            <person name="Shi Q."/>
            <person name="Xie Y."/>
            <person name="Shi X."/>
            <person name="Chang Y."/>
            <person name="Huang F."/>
            <person name="Chen Y."/>
            <person name="Hong S."/>
            <person name="Mi L."/>
            <person name="Sun Q."/>
            <person name="Zhang L."/>
            <person name="Zhou B."/>
            <person name="Peng R."/>
            <person name="Zhang X."/>
            <person name="Liu F."/>
        </authorList>
    </citation>
    <scope>NUCLEOTIDE SEQUENCE [LARGE SCALE GENOMIC DNA]</scope>
    <source>
        <strain evidence="2">cv. PA1801</strain>
    </source>
</reference>
<accession>A0A5B6WFU1</accession>
<dbReference type="Proteomes" id="UP000325315">
    <property type="component" value="Unassembled WGS sequence"/>
</dbReference>
<evidence type="ECO:0000313" key="2">
    <source>
        <dbReference type="Proteomes" id="UP000325315"/>
    </source>
</evidence>
<keyword evidence="2" id="KW-1185">Reference proteome</keyword>
<gene>
    <name evidence="1" type="ORF">EPI10_020499</name>
</gene>
<dbReference type="AlphaFoldDB" id="A0A5B6WFU1"/>
<protein>
    <submittedName>
        <fullName evidence="1">Uncharacterized protein</fullName>
    </submittedName>
</protein>
<proteinExistence type="predicted"/>